<dbReference type="EC" id="1.2.1.41" evidence="7"/>
<comment type="pathway">
    <text evidence="1 7">Amino-acid biosynthesis; L-proline biosynthesis; L-glutamate 5-semialdehyde from L-glutamate: step 2/2.</text>
</comment>
<evidence type="ECO:0000256" key="4">
    <source>
        <dbReference type="ARBA" id="ARBA00022857"/>
    </source>
</evidence>
<comment type="function">
    <text evidence="7">Catalyzes the NADPH-dependent reduction of L-glutamate 5-phosphate into L-glutamate 5-semialdehyde and phosphate. The product spontaneously undergoes cyclization to form 1-pyrroline-5-carboxylate.</text>
</comment>
<dbReference type="InterPro" id="IPR015590">
    <property type="entry name" value="Aldehyde_DH_dom"/>
</dbReference>
<dbReference type="Pfam" id="PF00171">
    <property type="entry name" value="Aldedh"/>
    <property type="match status" value="2"/>
</dbReference>
<dbReference type="Gene3D" id="3.40.309.10">
    <property type="entry name" value="Aldehyde Dehydrogenase, Chain A, domain 2"/>
    <property type="match status" value="1"/>
</dbReference>
<protein>
    <recommendedName>
        <fullName evidence="7">Gamma-glutamyl phosphate reductase</fullName>
        <shortName evidence="7">GPR</shortName>
        <ecNumber evidence="7">1.2.1.41</ecNumber>
    </recommendedName>
    <alternativeName>
        <fullName evidence="7">Glutamate-5-semialdehyde dehydrogenase</fullName>
    </alternativeName>
    <alternativeName>
        <fullName evidence="7">Glutamyl-gamma-semialdehyde dehydrogenase</fullName>
        <shortName evidence="7">GSA dehydrogenase</shortName>
    </alternativeName>
</protein>
<comment type="similarity">
    <text evidence="7">Belongs to the gamma-glutamyl phosphate reductase family.</text>
</comment>
<dbReference type="PANTHER" id="PTHR11063">
    <property type="entry name" value="GLUTAMATE SEMIALDEHYDE DEHYDROGENASE"/>
    <property type="match status" value="1"/>
</dbReference>
<name>A0A845HTJ0_9BURK</name>
<dbReference type="AlphaFoldDB" id="A0A845HTJ0"/>
<sequence>MDIKHYMEQLGQQARKASRAMARADSATRNRALTLIADAIERDAAQLRAANQLDMEAAAANGLAPAMLDRLALSDKAIATMVEGLRQIVALPDPIGEISGLKFRPTGIQVGQMRVPLGVIGIIYESRPNVTVDAAGLCIKSGNATILRGGSEAIHCNRALAKLVKEGLLGAGLPEDGVQVVDTTDRAAVGALITMPQYVDVIVPRGGKGLIARLMAEATVPMIKHLDGICHVYIDAKADMKKALDIAFNAKCHRYGTCNTMETLLVARAIAPAVLPELARLYATKQVELRADPEAMAILSAAGYPHLVAAVEEDWSTEYLAAILSVKVVAGIDEAMEHINHYSSKHTEAIVTEDHSAAMRFLREVDSASVMINASTRFADGFEYGLGAEIGISNDKLHARGPVGLEGLTSLKYVVFGAGQIRQ</sequence>
<comment type="subcellular location">
    <subcellularLocation>
        <location evidence="7">Cytoplasm</location>
    </subcellularLocation>
</comment>
<keyword evidence="4 7" id="KW-0521">NADP</keyword>
<feature type="domain" description="Aldehyde dehydrogenase" evidence="8">
    <location>
        <begin position="9"/>
        <end position="293"/>
    </location>
</feature>
<proteinExistence type="inferred from homology"/>
<evidence type="ECO:0000313" key="10">
    <source>
        <dbReference type="Proteomes" id="UP000484875"/>
    </source>
</evidence>
<organism evidence="9 10">
    <name type="scientific">Duganella vulcania</name>
    <dbReference type="NCBI Taxonomy" id="2692166"/>
    <lineage>
        <taxon>Bacteria</taxon>
        <taxon>Pseudomonadati</taxon>
        <taxon>Pseudomonadota</taxon>
        <taxon>Betaproteobacteria</taxon>
        <taxon>Burkholderiales</taxon>
        <taxon>Oxalobacteraceae</taxon>
        <taxon>Telluria group</taxon>
        <taxon>Duganella</taxon>
    </lineage>
</organism>
<evidence type="ECO:0000256" key="5">
    <source>
        <dbReference type="ARBA" id="ARBA00023002"/>
    </source>
</evidence>
<evidence type="ECO:0000256" key="6">
    <source>
        <dbReference type="ARBA" id="ARBA00049024"/>
    </source>
</evidence>
<keyword evidence="10" id="KW-1185">Reference proteome</keyword>
<dbReference type="NCBIfam" id="TIGR00407">
    <property type="entry name" value="proA"/>
    <property type="match status" value="1"/>
</dbReference>
<dbReference type="GO" id="GO:0055129">
    <property type="term" value="P:L-proline biosynthetic process"/>
    <property type="evidence" value="ECO:0007669"/>
    <property type="project" value="UniProtKB-UniRule"/>
</dbReference>
<dbReference type="PROSITE" id="PS01223">
    <property type="entry name" value="PROA"/>
    <property type="match status" value="1"/>
</dbReference>
<gene>
    <name evidence="7" type="primary">proA</name>
    <name evidence="9" type="ORF">GTP81_25760</name>
</gene>
<dbReference type="GO" id="GO:0005737">
    <property type="term" value="C:cytoplasm"/>
    <property type="evidence" value="ECO:0007669"/>
    <property type="project" value="UniProtKB-SubCell"/>
</dbReference>
<evidence type="ECO:0000259" key="8">
    <source>
        <dbReference type="Pfam" id="PF00171"/>
    </source>
</evidence>
<keyword evidence="7" id="KW-0963">Cytoplasm</keyword>
<keyword evidence="2 7" id="KW-0028">Amino-acid biosynthesis</keyword>
<dbReference type="PIRSF" id="PIRSF000151">
    <property type="entry name" value="GPR"/>
    <property type="match status" value="1"/>
</dbReference>
<dbReference type="SUPFAM" id="SSF53720">
    <property type="entry name" value="ALDH-like"/>
    <property type="match status" value="1"/>
</dbReference>
<keyword evidence="3 7" id="KW-0641">Proline biosynthesis</keyword>
<evidence type="ECO:0000313" key="9">
    <source>
        <dbReference type="EMBL" id="MYN20154.1"/>
    </source>
</evidence>
<dbReference type="InterPro" id="IPR012134">
    <property type="entry name" value="Glu-5-SA_DH"/>
</dbReference>
<dbReference type="PANTHER" id="PTHR11063:SF8">
    <property type="entry name" value="DELTA-1-PYRROLINE-5-CARBOXYLATE SYNTHASE"/>
    <property type="match status" value="1"/>
</dbReference>
<dbReference type="RefSeq" id="WP_161092517.1">
    <property type="nucleotide sequence ID" value="NZ_WWCV01000065.1"/>
</dbReference>
<dbReference type="NCBIfam" id="NF001221">
    <property type="entry name" value="PRK00197.1"/>
    <property type="match status" value="1"/>
</dbReference>
<dbReference type="InterPro" id="IPR016162">
    <property type="entry name" value="Ald_DH_N"/>
</dbReference>
<evidence type="ECO:0000256" key="1">
    <source>
        <dbReference type="ARBA" id="ARBA00004985"/>
    </source>
</evidence>
<dbReference type="InterPro" id="IPR016163">
    <property type="entry name" value="Ald_DH_C"/>
</dbReference>
<dbReference type="EMBL" id="WWCV01000065">
    <property type="protein sequence ID" value="MYN20154.1"/>
    <property type="molecule type" value="Genomic_DNA"/>
</dbReference>
<accession>A0A845HTJ0</accession>
<dbReference type="CDD" id="cd07079">
    <property type="entry name" value="ALDH_F18-19_ProA-GPR"/>
    <property type="match status" value="1"/>
</dbReference>
<dbReference type="Gene3D" id="3.40.605.10">
    <property type="entry name" value="Aldehyde Dehydrogenase, Chain A, domain 1"/>
    <property type="match status" value="1"/>
</dbReference>
<dbReference type="HAMAP" id="MF_00412">
    <property type="entry name" value="ProA"/>
    <property type="match status" value="1"/>
</dbReference>
<evidence type="ECO:0000256" key="7">
    <source>
        <dbReference type="HAMAP-Rule" id="MF_00412"/>
    </source>
</evidence>
<evidence type="ECO:0000256" key="3">
    <source>
        <dbReference type="ARBA" id="ARBA00022650"/>
    </source>
</evidence>
<dbReference type="UniPathway" id="UPA00098">
    <property type="reaction ID" value="UER00360"/>
</dbReference>
<reference evidence="9 10" key="1">
    <citation type="submission" date="2019-12" db="EMBL/GenBank/DDBJ databases">
        <title>Novel species isolated from a subtropical stream in China.</title>
        <authorList>
            <person name="Lu H."/>
        </authorList>
    </citation>
    <scope>NUCLEOTIDE SEQUENCE [LARGE SCALE GENOMIC DNA]</scope>
    <source>
        <strain evidence="9 10">FT107W</strain>
    </source>
</reference>
<dbReference type="GO" id="GO:0050661">
    <property type="term" value="F:NADP binding"/>
    <property type="evidence" value="ECO:0007669"/>
    <property type="project" value="InterPro"/>
</dbReference>
<dbReference type="FunFam" id="3.40.309.10:FF:000006">
    <property type="entry name" value="Gamma-glutamyl phosphate reductase"/>
    <property type="match status" value="1"/>
</dbReference>
<keyword evidence="5 7" id="KW-0560">Oxidoreductase</keyword>
<dbReference type="Proteomes" id="UP000484875">
    <property type="component" value="Unassembled WGS sequence"/>
</dbReference>
<dbReference type="InterPro" id="IPR016161">
    <property type="entry name" value="Ald_DH/histidinol_DH"/>
</dbReference>
<feature type="domain" description="Aldehyde dehydrogenase" evidence="8">
    <location>
        <begin position="315"/>
        <end position="379"/>
    </location>
</feature>
<dbReference type="GO" id="GO:0004350">
    <property type="term" value="F:glutamate-5-semialdehyde dehydrogenase activity"/>
    <property type="evidence" value="ECO:0007669"/>
    <property type="project" value="UniProtKB-UniRule"/>
</dbReference>
<evidence type="ECO:0000256" key="2">
    <source>
        <dbReference type="ARBA" id="ARBA00022605"/>
    </source>
</evidence>
<dbReference type="InterPro" id="IPR000965">
    <property type="entry name" value="GPR_dom"/>
</dbReference>
<comment type="catalytic activity">
    <reaction evidence="6 7">
        <text>L-glutamate 5-semialdehyde + phosphate + NADP(+) = L-glutamyl 5-phosphate + NADPH + H(+)</text>
        <dbReference type="Rhea" id="RHEA:19541"/>
        <dbReference type="ChEBI" id="CHEBI:15378"/>
        <dbReference type="ChEBI" id="CHEBI:43474"/>
        <dbReference type="ChEBI" id="CHEBI:57783"/>
        <dbReference type="ChEBI" id="CHEBI:58066"/>
        <dbReference type="ChEBI" id="CHEBI:58274"/>
        <dbReference type="ChEBI" id="CHEBI:58349"/>
        <dbReference type="EC" id="1.2.1.41"/>
    </reaction>
</comment>
<dbReference type="InterPro" id="IPR020593">
    <property type="entry name" value="G-glutamylP_reductase_CS"/>
</dbReference>
<comment type="caution">
    <text evidence="9">The sequence shown here is derived from an EMBL/GenBank/DDBJ whole genome shotgun (WGS) entry which is preliminary data.</text>
</comment>